<dbReference type="AlphaFoldDB" id="A0A1H5ZA80"/>
<dbReference type="EMBL" id="FNVR01000025">
    <property type="protein sequence ID" value="SEG32974.1"/>
    <property type="molecule type" value="Genomic_DNA"/>
</dbReference>
<name>A0A1H5ZA80_9BACT</name>
<evidence type="ECO:0000313" key="1">
    <source>
        <dbReference type="EMBL" id="SEG32974.1"/>
    </source>
</evidence>
<reference evidence="2" key="1">
    <citation type="submission" date="2016-10" db="EMBL/GenBank/DDBJ databases">
        <authorList>
            <person name="Varghese N."/>
            <person name="Submissions S."/>
        </authorList>
    </citation>
    <scope>NUCLEOTIDE SEQUENCE [LARGE SCALE GENOMIC DNA]</scope>
    <source>
        <strain evidence="2">DSM 17298</strain>
    </source>
</reference>
<dbReference type="OrthoDB" id="826379at2"/>
<protein>
    <submittedName>
        <fullName evidence="1">Uncharacterized protein</fullName>
    </submittedName>
</protein>
<dbReference type="RefSeq" id="WP_103926017.1">
    <property type="nucleotide sequence ID" value="NZ_FNVR01000025.1"/>
</dbReference>
<proteinExistence type="predicted"/>
<keyword evidence="2" id="KW-1185">Reference proteome</keyword>
<accession>A0A1H5ZA80</accession>
<gene>
    <name evidence="1" type="ORF">SAMN03080598_03407</name>
</gene>
<sequence length="191" mass="21377">MDYFENSNNNAINLEFIELEAFLKYQRQSMLGEKEIDFSEVSEIFRKNDIPFNLGNEEISGLRLTDNLGNKVRILCFENSHNVRVKIPAMVLPGDDLNGVEIILGVGGGNLNSQSFGMYGFYPFLGVTNNIVNPEFGSSAYSNGSYGFVIDYTVSFNLFIDGTAFLNYASYSIKVRINGCTGEVSWYYAIP</sequence>
<evidence type="ECO:0000313" key="2">
    <source>
        <dbReference type="Proteomes" id="UP000236736"/>
    </source>
</evidence>
<organism evidence="1 2">
    <name type="scientific">Algoriphagus boritolerans DSM 17298 = JCM 18970</name>
    <dbReference type="NCBI Taxonomy" id="1120964"/>
    <lineage>
        <taxon>Bacteria</taxon>
        <taxon>Pseudomonadati</taxon>
        <taxon>Bacteroidota</taxon>
        <taxon>Cytophagia</taxon>
        <taxon>Cytophagales</taxon>
        <taxon>Cyclobacteriaceae</taxon>
        <taxon>Algoriphagus</taxon>
    </lineage>
</organism>
<dbReference type="Proteomes" id="UP000236736">
    <property type="component" value="Unassembled WGS sequence"/>
</dbReference>